<accession>A0A9P7AGU5</accession>
<dbReference type="AlphaFoldDB" id="A0A9P7AGU5"/>
<name>A0A9P7AGU5_9AGAM</name>
<dbReference type="RefSeq" id="XP_041155731.1">
    <property type="nucleotide sequence ID" value="XM_041298502.1"/>
</dbReference>
<evidence type="ECO:0000313" key="1">
    <source>
        <dbReference type="EMBL" id="KAG1788533.1"/>
    </source>
</evidence>
<gene>
    <name evidence="1" type="ORF">HD556DRAFT_1245040</name>
</gene>
<proteinExistence type="predicted"/>
<reference evidence="1" key="1">
    <citation type="journal article" date="2020" name="New Phytol.">
        <title>Comparative genomics reveals dynamic genome evolution in host specialist ectomycorrhizal fungi.</title>
        <authorList>
            <person name="Lofgren L.A."/>
            <person name="Nguyen N.H."/>
            <person name="Vilgalys R."/>
            <person name="Ruytinx J."/>
            <person name="Liao H.L."/>
            <person name="Branco S."/>
            <person name="Kuo A."/>
            <person name="LaButti K."/>
            <person name="Lipzen A."/>
            <person name="Andreopoulos W."/>
            <person name="Pangilinan J."/>
            <person name="Riley R."/>
            <person name="Hundley H."/>
            <person name="Na H."/>
            <person name="Barry K."/>
            <person name="Grigoriev I.V."/>
            <person name="Stajich J.E."/>
            <person name="Kennedy P.G."/>
        </authorList>
    </citation>
    <scope>NUCLEOTIDE SEQUENCE</scope>
    <source>
        <strain evidence="1">S12</strain>
    </source>
</reference>
<dbReference type="Proteomes" id="UP000719766">
    <property type="component" value="Unassembled WGS sequence"/>
</dbReference>
<protein>
    <submittedName>
        <fullName evidence="1">Uncharacterized protein</fullName>
    </submittedName>
</protein>
<dbReference type="GeneID" id="64592266"/>
<dbReference type="EMBL" id="JABBWE010000067">
    <property type="protein sequence ID" value="KAG1788533.1"/>
    <property type="molecule type" value="Genomic_DNA"/>
</dbReference>
<comment type="caution">
    <text evidence="1">The sequence shown here is derived from an EMBL/GenBank/DDBJ whole genome shotgun (WGS) entry which is preliminary data.</text>
</comment>
<sequence length="328" mass="37752">MAETDAQLQDENNVASIRHIFLHVKEGTPLPPALWDLHDSNDSLKEASADTTFRFVYEAKFTPPVYSIIPSDKRHIRSWTLVVPHATTVVQVVRNKWGSSLEDLIGKFVSLGIPFFTLALSPNPPHKLTRPETVFEYLSRPFSFQPNAYTYKTYELRREDFLKHPHARAALLRGGILWRLCKASFEERLGLVNGPSSDVRLFGEAKRFPSSTSDGVTWTAWDDTLTDDEVDLICGVYYVAGGRRKQWKTLSWWPRPNVFDKCSMWTGYWNTSCEFWFQRRLDSIRCGEARPFKTAEWKDALRYSQNKTRLLFNLTEEASASFIGKVLG</sequence>
<organism evidence="1 2">
    <name type="scientific">Suillus plorans</name>
    <dbReference type="NCBI Taxonomy" id="116603"/>
    <lineage>
        <taxon>Eukaryota</taxon>
        <taxon>Fungi</taxon>
        <taxon>Dikarya</taxon>
        <taxon>Basidiomycota</taxon>
        <taxon>Agaricomycotina</taxon>
        <taxon>Agaricomycetes</taxon>
        <taxon>Agaricomycetidae</taxon>
        <taxon>Boletales</taxon>
        <taxon>Suillineae</taxon>
        <taxon>Suillaceae</taxon>
        <taxon>Suillus</taxon>
    </lineage>
</organism>
<keyword evidence="2" id="KW-1185">Reference proteome</keyword>
<evidence type="ECO:0000313" key="2">
    <source>
        <dbReference type="Proteomes" id="UP000719766"/>
    </source>
</evidence>
<dbReference type="OrthoDB" id="3270336at2759"/>